<comment type="subcellular location">
    <subcellularLocation>
        <location evidence="1">Membrane</location>
        <topology evidence="1">Single-pass membrane protein</topology>
    </subcellularLocation>
</comment>
<dbReference type="InterPro" id="IPR008271">
    <property type="entry name" value="Ser/Thr_kinase_AS"/>
</dbReference>
<dbReference type="FunFam" id="1.10.510.10:FF:000044">
    <property type="entry name" value="Putative LRR receptor-like serine/threonine-protein kinase"/>
    <property type="match status" value="1"/>
</dbReference>
<dbReference type="PROSITE" id="PS00107">
    <property type="entry name" value="PROTEIN_KINASE_ATP"/>
    <property type="match status" value="1"/>
</dbReference>
<keyword evidence="10 15" id="KW-0067">ATP-binding</keyword>
<evidence type="ECO:0000256" key="12">
    <source>
        <dbReference type="ARBA" id="ARBA00023136"/>
    </source>
</evidence>
<evidence type="ECO:0000256" key="13">
    <source>
        <dbReference type="ARBA" id="ARBA00023170"/>
    </source>
</evidence>
<evidence type="ECO:0000256" key="4">
    <source>
        <dbReference type="ARBA" id="ARBA00022679"/>
    </source>
</evidence>
<dbReference type="FunFam" id="3.30.200.20:FF:000162">
    <property type="entry name" value="Adenine nucleotide alpha hydrolase-like domain kinase"/>
    <property type="match status" value="1"/>
</dbReference>
<dbReference type="ExpressionAtlas" id="C6ZRQ7">
    <property type="expression patterns" value="baseline and differential"/>
</dbReference>
<dbReference type="InterPro" id="IPR011009">
    <property type="entry name" value="Kinase-like_dom_sf"/>
</dbReference>
<dbReference type="CDD" id="cd14066">
    <property type="entry name" value="STKc_IRAK"/>
    <property type="match status" value="1"/>
</dbReference>
<evidence type="ECO:0000259" key="17">
    <source>
        <dbReference type="PROSITE" id="PS50011"/>
    </source>
</evidence>
<evidence type="ECO:0000256" key="11">
    <source>
        <dbReference type="ARBA" id="ARBA00022989"/>
    </source>
</evidence>
<dbReference type="SMART" id="SM00220">
    <property type="entry name" value="S_TKc"/>
    <property type="match status" value="1"/>
</dbReference>
<dbReference type="Gene3D" id="3.30.200.20">
    <property type="entry name" value="Phosphorylase Kinase, domain 1"/>
    <property type="match status" value="1"/>
</dbReference>
<evidence type="ECO:0000256" key="15">
    <source>
        <dbReference type="PROSITE-ProRule" id="PRU10141"/>
    </source>
</evidence>
<feature type="transmembrane region" description="Helical" evidence="16">
    <location>
        <begin position="446"/>
        <end position="467"/>
    </location>
</feature>
<feature type="binding site" evidence="15">
    <location>
        <position position="513"/>
    </location>
    <ligand>
        <name>ATP</name>
        <dbReference type="ChEBI" id="CHEBI:30616"/>
    </ligand>
</feature>
<dbReference type="InterPro" id="IPR013103">
    <property type="entry name" value="RVT_2"/>
</dbReference>
<evidence type="ECO:0000256" key="8">
    <source>
        <dbReference type="ARBA" id="ARBA00022741"/>
    </source>
</evidence>
<dbReference type="SUPFAM" id="SSF56112">
    <property type="entry name" value="Protein kinase-like (PK-like)"/>
    <property type="match status" value="1"/>
</dbReference>
<keyword evidence="11 16" id="KW-1133">Transmembrane helix</keyword>
<feature type="domain" description="Protein kinase" evidence="17">
    <location>
        <begin position="485"/>
        <end position="763"/>
    </location>
</feature>
<dbReference type="PROSITE" id="PS00108">
    <property type="entry name" value="PROTEIN_KINASE_ST"/>
    <property type="match status" value="1"/>
</dbReference>
<evidence type="ECO:0000256" key="7">
    <source>
        <dbReference type="ARBA" id="ARBA00022737"/>
    </source>
</evidence>
<name>C6ZRQ7_SOYBN</name>
<keyword evidence="6" id="KW-0732">Signal</keyword>
<sequence length="770" mass="88502">MQDKLAIIDKNQTWELVERPEHRKVIGVKWMFRTKLNADGSINKHKAWLVLKGYAQIFGVYFFDTFAPVARQDTIRILLVIATQNGWKICQLDVKSAFLNGFLEEEIYVEQHEGFLMKGHGDKFYLLKKALYGLKQAPIAQYNRIDEYLSKLGLVKSLNESNLYIKVTGSNVELIQQFKDDMMQVFEMTNLGEMSYFLGMKVKQNKGDIFICQRKYAKKILKKFNMENCKGMMVQNTSRRSTLQKFNWLLNVSHNNKTKYLVCCKCTFKIDELCKTIPFESSKKGAKAFSFGSRMFSWCSKKQETVAQSTAEVEFIAATTAVNQALWLRKILTDLHLEQDTTIEVMVDNQATIIISKNPVFHGKTKYFNIKLFFLRDVQRISCFIFCYLVAMLVVDYYLGSPLLLLPVTTDLCHHILQLKAFNCLTLIYFCLRGQNSLLTIFFKNFFPFLYVYCLMFLFFCCAGYPLDNVRQFSDKELRLATDNYNPKNKIGRGGFGTVYQGTLRDGRRIAVKTLSVWSKQGVREFLTEIKTLSNVKHSNLVELIGFCIQGPSRTLVYEHVENGSLNSALLGTRNKNMKLEWRKRSAICLGIAKGLAFLHEELSPPIVHRDIKASNVLLDRDFNPKIGDFGLAKLFPDDVTHISTRIAGTTGYLAPEYALGGQLTKKADIYSFGVLILEIISGRSSARRTNGGGSHKFLLEWAWQLYEERKLLEFVDQDMEEFPEEEVIRYMKVALFCTQSAANRRPLMIQYLPQPRQIHSPISTTPKST</sequence>
<dbReference type="InterPro" id="IPR017441">
    <property type="entry name" value="Protein_kinase_ATP_BS"/>
</dbReference>
<keyword evidence="12 16" id="KW-0472">Membrane</keyword>
<organism evidence="18">
    <name type="scientific">Glycine max</name>
    <name type="common">Soybean</name>
    <name type="synonym">Glycine hispida</name>
    <dbReference type="NCBI Taxonomy" id="3847"/>
    <lineage>
        <taxon>Eukaryota</taxon>
        <taxon>Viridiplantae</taxon>
        <taxon>Streptophyta</taxon>
        <taxon>Embryophyta</taxon>
        <taxon>Tracheophyta</taxon>
        <taxon>Spermatophyta</taxon>
        <taxon>Magnoliopsida</taxon>
        <taxon>eudicotyledons</taxon>
        <taxon>Gunneridae</taxon>
        <taxon>Pentapetalae</taxon>
        <taxon>rosids</taxon>
        <taxon>fabids</taxon>
        <taxon>Fabales</taxon>
        <taxon>Fabaceae</taxon>
        <taxon>Papilionoideae</taxon>
        <taxon>50 kb inversion clade</taxon>
        <taxon>NPAAA clade</taxon>
        <taxon>indigoferoid/millettioid clade</taxon>
        <taxon>Phaseoleae</taxon>
        <taxon>Glycine</taxon>
        <taxon>Glycine subgen. Soja</taxon>
    </lineage>
</organism>
<keyword evidence="14" id="KW-0325">Glycoprotein</keyword>
<feature type="transmembrane region" description="Helical" evidence="16">
    <location>
        <begin position="381"/>
        <end position="399"/>
    </location>
</feature>
<dbReference type="PROSITE" id="PS50011">
    <property type="entry name" value="PROTEIN_KINASE_DOM"/>
    <property type="match status" value="1"/>
</dbReference>
<dbReference type="AlphaFoldDB" id="C6ZRQ7"/>
<dbReference type="InterPro" id="IPR052059">
    <property type="entry name" value="CR_Ser/Thr_kinase"/>
</dbReference>
<dbReference type="Gene3D" id="1.10.510.10">
    <property type="entry name" value="Transferase(Phosphotransferase) domain 1"/>
    <property type="match status" value="1"/>
</dbReference>
<keyword evidence="9 18" id="KW-0418">Kinase</keyword>
<evidence type="ECO:0000256" key="2">
    <source>
        <dbReference type="ARBA" id="ARBA00022527"/>
    </source>
</evidence>
<keyword evidence="13 18" id="KW-0675">Receptor</keyword>
<protein>
    <submittedName>
        <fullName evidence="18">Receptor ser thr protein kinase</fullName>
    </submittedName>
</protein>
<proteinExistence type="evidence at transcript level"/>
<keyword evidence="4" id="KW-0808">Transferase</keyword>
<evidence type="ECO:0000256" key="14">
    <source>
        <dbReference type="ARBA" id="ARBA00023180"/>
    </source>
</evidence>
<reference evidence="18" key="1">
    <citation type="submission" date="2008-08" db="EMBL/GenBank/DDBJ databases">
        <authorList>
            <person name="Li W."/>
            <person name="Han Y."/>
            <person name="Chang W."/>
            <person name="Bao S."/>
            <person name="Zhao X."/>
        </authorList>
    </citation>
    <scope>NUCLEOTIDE SEQUENCE</scope>
</reference>
<dbReference type="RefSeq" id="NP_001241281.1">
    <property type="nucleotide sequence ID" value="NM_001254352.1"/>
</dbReference>
<evidence type="ECO:0000256" key="16">
    <source>
        <dbReference type="SAM" id="Phobius"/>
    </source>
</evidence>
<dbReference type="GeneID" id="100814014"/>
<evidence type="ECO:0000256" key="10">
    <source>
        <dbReference type="ARBA" id="ARBA00022840"/>
    </source>
</evidence>
<keyword evidence="2" id="KW-0723">Serine/threonine-protein kinase</keyword>
<evidence type="ECO:0000256" key="6">
    <source>
        <dbReference type="ARBA" id="ARBA00022729"/>
    </source>
</evidence>
<dbReference type="GO" id="GO:0016020">
    <property type="term" value="C:membrane"/>
    <property type="evidence" value="ECO:0007669"/>
    <property type="project" value="UniProtKB-SubCell"/>
</dbReference>
<evidence type="ECO:0000256" key="5">
    <source>
        <dbReference type="ARBA" id="ARBA00022692"/>
    </source>
</evidence>
<evidence type="ECO:0000313" key="18">
    <source>
        <dbReference type="EMBL" id="ACM89501.1"/>
    </source>
</evidence>
<keyword evidence="3" id="KW-0597">Phosphoprotein</keyword>
<dbReference type="GO" id="GO:0004674">
    <property type="term" value="F:protein serine/threonine kinase activity"/>
    <property type="evidence" value="ECO:0007669"/>
    <property type="project" value="UniProtKB-KW"/>
</dbReference>
<dbReference type="PANTHER" id="PTHR47973">
    <property type="entry name" value="CYSTEINE-RICH RECEPTOR-LIKE PROTEIN KINASE 3"/>
    <property type="match status" value="1"/>
</dbReference>
<accession>C6ZRQ7</accession>
<dbReference type="Pfam" id="PF07727">
    <property type="entry name" value="RVT_2"/>
    <property type="match status" value="1"/>
</dbReference>
<dbReference type="KEGG" id="gmx:100814014"/>
<evidence type="ECO:0000256" key="3">
    <source>
        <dbReference type="ARBA" id="ARBA00022553"/>
    </source>
</evidence>
<evidence type="ECO:0000256" key="1">
    <source>
        <dbReference type="ARBA" id="ARBA00004167"/>
    </source>
</evidence>
<dbReference type="Pfam" id="PF00069">
    <property type="entry name" value="Pkinase"/>
    <property type="match status" value="1"/>
</dbReference>
<evidence type="ECO:0000256" key="9">
    <source>
        <dbReference type="ARBA" id="ARBA00022777"/>
    </source>
</evidence>
<dbReference type="GO" id="GO:0005524">
    <property type="term" value="F:ATP binding"/>
    <property type="evidence" value="ECO:0007669"/>
    <property type="project" value="UniProtKB-UniRule"/>
</dbReference>
<dbReference type="InterPro" id="IPR043502">
    <property type="entry name" value="DNA/RNA_pol_sf"/>
</dbReference>
<keyword evidence="8 15" id="KW-0547">Nucleotide-binding</keyword>
<dbReference type="OrthoDB" id="4062651at2759"/>
<dbReference type="CDD" id="cd09272">
    <property type="entry name" value="RNase_HI_RT_Ty1"/>
    <property type="match status" value="1"/>
</dbReference>
<dbReference type="InterPro" id="IPR000719">
    <property type="entry name" value="Prot_kinase_dom"/>
</dbReference>
<keyword evidence="5 16" id="KW-0812">Transmembrane</keyword>
<keyword evidence="7" id="KW-0677">Repeat</keyword>
<dbReference type="EMBL" id="FJ014747">
    <property type="protein sequence ID" value="ACM89501.1"/>
    <property type="molecule type" value="mRNA"/>
</dbReference>
<dbReference type="SUPFAM" id="SSF56672">
    <property type="entry name" value="DNA/RNA polymerases"/>
    <property type="match status" value="1"/>
</dbReference>